<evidence type="ECO:0000313" key="4">
    <source>
        <dbReference type="Proteomes" id="UP001365542"/>
    </source>
</evidence>
<feature type="signal peptide" evidence="2">
    <location>
        <begin position="1"/>
        <end position="18"/>
    </location>
</feature>
<dbReference type="Proteomes" id="UP001365542">
    <property type="component" value="Unassembled WGS sequence"/>
</dbReference>
<name>A0AAV9WYL5_9PEZI</name>
<proteinExistence type="predicted"/>
<evidence type="ECO:0000256" key="2">
    <source>
        <dbReference type="SAM" id="SignalP"/>
    </source>
</evidence>
<gene>
    <name evidence="3" type="ORF">TWF694_004743</name>
</gene>
<feature type="region of interest" description="Disordered" evidence="1">
    <location>
        <begin position="75"/>
        <end position="96"/>
    </location>
</feature>
<dbReference type="EMBL" id="JAVHJO010000015">
    <property type="protein sequence ID" value="KAK6527763.1"/>
    <property type="molecule type" value="Genomic_DNA"/>
</dbReference>
<evidence type="ECO:0000313" key="3">
    <source>
        <dbReference type="EMBL" id="KAK6527763.1"/>
    </source>
</evidence>
<keyword evidence="4" id="KW-1185">Reference proteome</keyword>
<protein>
    <recommendedName>
        <fullName evidence="5">Indole-3-glycerol-phosphate synthase</fullName>
    </recommendedName>
</protein>
<evidence type="ECO:0000256" key="1">
    <source>
        <dbReference type="SAM" id="MobiDB-lite"/>
    </source>
</evidence>
<comment type="caution">
    <text evidence="3">The sequence shown here is derived from an EMBL/GenBank/DDBJ whole genome shotgun (WGS) entry which is preliminary data.</text>
</comment>
<dbReference type="AlphaFoldDB" id="A0AAV9WYL5"/>
<keyword evidence="2" id="KW-0732">Signal</keyword>
<reference evidence="3 4" key="1">
    <citation type="submission" date="2019-10" db="EMBL/GenBank/DDBJ databases">
        <authorList>
            <person name="Palmer J.M."/>
        </authorList>
    </citation>
    <scope>NUCLEOTIDE SEQUENCE [LARGE SCALE GENOMIC DNA]</scope>
    <source>
        <strain evidence="3 4">TWF694</strain>
    </source>
</reference>
<evidence type="ECO:0008006" key="5">
    <source>
        <dbReference type="Google" id="ProtNLM"/>
    </source>
</evidence>
<feature type="chain" id="PRO_5043821771" description="Indole-3-glycerol-phosphate synthase" evidence="2">
    <location>
        <begin position="19"/>
        <end position="169"/>
    </location>
</feature>
<organism evidence="3 4">
    <name type="scientific">Orbilia ellipsospora</name>
    <dbReference type="NCBI Taxonomy" id="2528407"/>
    <lineage>
        <taxon>Eukaryota</taxon>
        <taxon>Fungi</taxon>
        <taxon>Dikarya</taxon>
        <taxon>Ascomycota</taxon>
        <taxon>Pezizomycotina</taxon>
        <taxon>Orbiliomycetes</taxon>
        <taxon>Orbiliales</taxon>
        <taxon>Orbiliaceae</taxon>
        <taxon>Orbilia</taxon>
    </lineage>
</organism>
<sequence>MFSQNLMLSLCFIKVAVTAAIWKEKAKGAGCAVVLLELASSTLTDWTLMMAALAVLRSDTIRVHGANNESIESYTSQMTGSTSSDMSSRNSRISTTSTTKSSLIRRTIISEPMKAFLRMRGRRMEAESGRVAGMELLDSETRFRLGGISSVGAEGGIADWAPEPDNIRS</sequence>
<accession>A0AAV9WYL5</accession>